<organism evidence="10 11">
    <name type="scientific">Bondarzewia mesenterica</name>
    <dbReference type="NCBI Taxonomy" id="1095465"/>
    <lineage>
        <taxon>Eukaryota</taxon>
        <taxon>Fungi</taxon>
        <taxon>Dikarya</taxon>
        <taxon>Basidiomycota</taxon>
        <taxon>Agaricomycotina</taxon>
        <taxon>Agaricomycetes</taxon>
        <taxon>Russulales</taxon>
        <taxon>Bondarzewiaceae</taxon>
        <taxon>Bondarzewia</taxon>
    </lineage>
</organism>
<feature type="compositionally biased region" description="Acidic residues" evidence="8">
    <location>
        <begin position="994"/>
        <end position="1017"/>
    </location>
</feature>
<evidence type="ECO:0000256" key="2">
    <source>
        <dbReference type="ARBA" id="ARBA00022540"/>
    </source>
</evidence>
<dbReference type="InterPro" id="IPR018104">
    <property type="entry name" value="TIF_eIF-1A_CS"/>
</dbReference>
<dbReference type="InterPro" id="IPR001253">
    <property type="entry name" value="TIF_eIF-1A"/>
</dbReference>
<dbReference type="OrthoDB" id="425534at2759"/>
<dbReference type="InterPro" id="IPR006196">
    <property type="entry name" value="RNA-binding_domain_S1_IF1"/>
</dbReference>
<dbReference type="InterPro" id="IPR013595">
    <property type="entry name" value="Pept_S33_TAP-like_C"/>
</dbReference>
<dbReference type="GO" id="GO:0003723">
    <property type="term" value="F:RNA binding"/>
    <property type="evidence" value="ECO:0007669"/>
    <property type="project" value="InterPro"/>
</dbReference>
<feature type="domain" description="S1-like" evidence="9">
    <location>
        <begin position="896"/>
        <end position="970"/>
    </location>
</feature>
<sequence>MLARFANPHHTAQSFEITARSTLYPQNETEEAEADPTLLKDLNTLVKRNLGEFTIEPPKKRRKVGYHENADVQMHGEIVVWEPPCEDDDSEAETRRRNAEAAAVDLSWLSLESQKPYVGTTVPVVSAELFSRHAEPKTKNSKTKRRKKLADRPPARFWRPLRGWGGKSPGYAFGYEGSWAADDESELHEARYFRDRMKKGVPVDSAFRIPCEVLPTMDESLSKVKPEDVQGESQFKPSADGTWRFRRSSWLRKGFFILLILAIIYTSFHPQGSPLDTSPPAQEEVTIGTVKWYECIDIESIPGAECGHIIAPLDYFNASAGTAKIALARYNATQFPRKGMVLFNPGGPGGQGRRMATSSGLLWHNIATGPEYDIVGFDPRGIGATEPKVNCFETPIRRALFMKNTLLDRGFQVAPNVSDPRSRELLIHQQLEAEALYQSQFAVCARAMGDKLRYMGTSTVVRDIDFITRSLEGDDALINFYGGSYGSILGQYLVNMFPERVHRVIIDGIADAMSWSSEPPYKWYRHWLSSTEDAYERFLNGCSKAGPMSCALAKAESENPAGIRKRLENWIDGLFSSPLSVPNATNPGVLTSGQASSTDSSLIFTEFQPSIWKVNAEMISRAIDGDGSAIMNGNYPLLYRDLERSAVSCNDQPRFSKPAAEDVIDEALDIMKTVTRFVMSVFTSEPDSGCEFWPVDPPERFTGPWNHTLRNPILIHSNLVRLFPLSHGMYTYGYFVRLQADPVTPIVNGRAVNKLLGNENSRLVIQDSAGHCSLTSPSLCTANITRSYFRDGTLPPVGHVCPIDKMPFSDNLQAHSYSAEELLLLKQMSMLGDELVKIRRGWFPPLKIRRSPSQSDLCDISASPQLFTTFYVFLTAHSPKSGGKNRRRGKNENDDDKRELVFREDGQEYAQVTKMLGNGRLEAMCFDGEKRLAHIRGKMRKKVWINQGDIVLLSLREFQDDKADVIVKYTPDEARNLKAYGELPENAKLNETGPLDEEEGECTFEFGDEGDVDIDDI</sequence>
<dbReference type="Gene3D" id="2.40.50.140">
    <property type="entry name" value="Nucleic acid-binding proteins"/>
    <property type="match status" value="1"/>
</dbReference>
<feature type="region of interest" description="Disordered" evidence="8">
    <location>
        <begin position="987"/>
        <end position="1017"/>
    </location>
</feature>
<accession>A0A4S4LPD3</accession>
<dbReference type="PROSITE" id="PS50832">
    <property type="entry name" value="S1_IF1_TYPE"/>
    <property type="match status" value="1"/>
</dbReference>
<dbReference type="Pfam" id="PF08386">
    <property type="entry name" value="Abhydrolase_4"/>
    <property type="match status" value="1"/>
</dbReference>
<evidence type="ECO:0000256" key="3">
    <source>
        <dbReference type="ARBA" id="ARBA00022917"/>
    </source>
</evidence>
<dbReference type="InterPro" id="IPR029058">
    <property type="entry name" value="AB_hydrolase_fold"/>
</dbReference>
<proteinExistence type="inferred from homology"/>
<dbReference type="PROSITE" id="PS01262">
    <property type="entry name" value="IF1A"/>
    <property type="match status" value="1"/>
</dbReference>
<comment type="similarity">
    <text evidence="1 6">Belongs to the eIF-1A family.</text>
</comment>
<dbReference type="EMBL" id="SGPL01000302">
    <property type="protein sequence ID" value="THH14114.1"/>
    <property type="molecule type" value="Genomic_DNA"/>
</dbReference>
<dbReference type="SMART" id="SM00652">
    <property type="entry name" value="eIF1a"/>
    <property type="match status" value="1"/>
</dbReference>
<keyword evidence="3 5" id="KW-0648">Protein biosynthesis</keyword>
<dbReference type="PANTHER" id="PTHR21668">
    <property type="entry name" value="EIF-1A"/>
    <property type="match status" value="1"/>
</dbReference>
<comment type="function">
    <text evidence="7">Seems to be required for maximal rate of protein biosynthesis. Enhances ribosome dissociation into subunits and stabilizes the binding of the initiator Met-tRNA(I) to 40 S ribosomal subunits.</text>
</comment>
<dbReference type="SUPFAM" id="SSF50249">
    <property type="entry name" value="Nucleic acid-binding proteins"/>
    <property type="match status" value="1"/>
</dbReference>
<dbReference type="NCBIfam" id="TIGR00523">
    <property type="entry name" value="eIF-1A"/>
    <property type="match status" value="1"/>
</dbReference>
<evidence type="ECO:0000256" key="8">
    <source>
        <dbReference type="SAM" id="MobiDB-lite"/>
    </source>
</evidence>
<dbReference type="Pfam" id="PF00561">
    <property type="entry name" value="Abhydrolase_1"/>
    <property type="match status" value="1"/>
</dbReference>
<comment type="caution">
    <text evidence="10">The sequence shown here is derived from an EMBL/GenBank/DDBJ whole genome shotgun (WGS) entry which is preliminary data.</text>
</comment>
<dbReference type="SUPFAM" id="SSF53474">
    <property type="entry name" value="alpha/beta-Hydrolases"/>
    <property type="match status" value="1"/>
</dbReference>
<evidence type="ECO:0000256" key="7">
    <source>
        <dbReference type="RuleBase" id="RU004365"/>
    </source>
</evidence>
<dbReference type="InterPro" id="IPR000073">
    <property type="entry name" value="AB_hydrolase_1"/>
</dbReference>
<evidence type="ECO:0000256" key="1">
    <source>
        <dbReference type="ARBA" id="ARBA00007392"/>
    </source>
</evidence>
<dbReference type="Proteomes" id="UP000310158">
    <property type="component" value="Unassembled WGS sequence"/>
</dbReference>
<protein>
    <recommendedName>
        <fullName evidence="4">Eukaryotic translation initiation factor 4C</fullName>
    </recommendedName>
</protein>
<name>A0A4S4LPD3_9AGAM</name>
<evidence type="ECO:0000259" key="9">
    <source>
        <dbReference type="PROSITE" id="PS50832"/>
    </source>
</evidence>
<dbReference type="Pfam" id="PF01176">
    <property type="entry name" value="eIF-1a"/>
    <property type="match status" value="1"/>
</dbReference>
<evidence type="ECO:0000313" key="11">
    <source>
        <dbReference type="Proteomes" id="UP000310158"/>
    </source>
</evidence>
<dbReference type="AlphaFoldDB" id="A0A4S4LPD3"/>
<keyword evidence="11" id="KW-1185">Reference proteome</keyword>
<feature type="region of interest" description="Disordered" evidence="8">
    <location>
        <begin position="879"/>
        <end position="898"/>
    </location>
</feature>
<evidence type="ECO:0000313" key="10">
    <source>
        <dbReference type="EMBL" id="THH14114.1"/>
    </source>
</evidence>
<dbReference type="Gene3D" id="3.40.50.1820">
    <property type="entry name" value="alpha/beta hydrolase"/>
    <property type="match status" value="1"/>
</dbReference>
<evidence type="ECO:0000256" key="6">
    <source>
        <dbReference type="RuleBase" id="RU004364"/>
    </source>
</evidence>
<gene>
    <name evidence="10" type="ORF">EW146_g6187</name>
</gene>
<dbReference type="InterPro" id="IPR012340">
    <property type="entry name" value="NA-bd_OB-fold"/>
</dbReference>
<keyword evidence="2 5" id="KW-0396">Initiation factor</keyword>
<reference evidence="10 11" key="1">
    <citation type="submission" date="2019-02" db="EMBL/GenBank/DDBJ databases">
        <title>Genome sequencing of the rare red list fungi Bondarzewia mesenterica.</title>
        <authorList>
            <person name="Buettner E."/>
            <person name="Kellner H."/>
        </authorList>
    </citation>
    <scope>NUCLEOTIDE SEQUENCE [LARGE SCALE GENOMIC DNA]</scope>
    <source>
        <strain evidence="10 11">DSM 108281</strain>
    </source>
</reference>
<dbReference type="GO" id="GO:0003743">
    <property type="term" value="F:translation initiation factor activity"/>
    <property type="evidence" value="ECO:0007669"/>
    <property type="project" value="UniProtKB-UniRule"/>
</dbReference>
<dbReference type="HAMAP" id="MF_00216">
    <property type="entry name" value="aIF_1A"/>
    <property type="match status" value="1"/>
</dbReference>
<evidence type="ECO:0000256" key="5">
    <source>
        <dbReference type="PROSITE-ProRule" id="PRU00181"/>
    </source>
</evidence>
<dbReference type="CDD" id="cd05793">
    <property type="entry name" value="S1_IF1A"/>
    <property type="match status" value="1"/>
</dbReference>
<evidence type="ECO:0000256" key="4">
    <source>
        <dbReference type="ARBA" id="ARBA00032507"/>
    </source>
</evidence>